<evidence type="ECO:0000256" key="1">
    <source>
        <dbReference type="ARBA" id="ARBA00007689"/>
    </source>
</evidence>
<feature type="domain" description="Glyoxalase/fosfomycin resistance/dioxygenase" evidence="2">
    <location>
        <begin position="147"/>
        <end position="269"/>
    </location>
</feature>
<dbReference type="SUPFAM" id="SSF54909">
    <property type="entry name" value="Dimeric alpha+beta barrel"/>
    <property type="match status" value="1"/>
</dbReference>
<dbReference type="PANTHER" id="PTHR35174">
    <property type="entry name" value="BLL7171 PROTEIN-RELATED"/>
    <property type="match status" value="1"/>
</dbReference>
<dbReference type="InterPro" id="IPR004360">
    <property type="entry name" value="Glyas_Fos-R_dOase_dom"/>
</dbReference>
<comment type="caution">
    <text evidence="4">The sequence shown here is derived from an EMBL/GenBank/DDBJ whole genome shotgun (WGS) entry which is preliminary data.</text>
</comment>
<keyword evidence="5" id="KW-1185">Reference proteome</keyword>
<evidence type="ECO:0000313" key="4">
    <source>
        <dbReference type="EMBL" id="KAA0696537.1"/>
    </source>
</evidence>
<dbReference type="AlphaFoldDB" id="A0A7V7KY92"/>
<dbReference type="OrthoDB" id="9795306at2"/>
<organism evidence="4 5">
    <name type="scientific">Halopseudomonas laoshanensis</name>
    <dbReference type="NCBI Taxonomy" id="2268758"/>
    <lineage>
        <taxon>Bacteria</taxon>
        <taxon>Pseudomonadati</taxon>
        <taxon>Pseudomonadota</taxon>
        <taxon>Gammaproteobacteria</taxon>
        <taxon>Pseudomonadales</taxon>
        <taxon>Pseudomonadaceae</taxon>
        <taxon>Halopseudomonas</taxon>
    </lineage>
</organism>
<dbReference type="InterPro" id="IPR028973">
    <property type="entry name" value="PhnB-like"/>
</dbReference>
<reference evidence="4 5" key="1">
    <citation type="submission" date="2018-07" db="EMBL/GenBank/DDBJ databases">
        <title>Pseudomonas laoshanensis sp. nov., isolated from soil.</title>
        <authorList>
            <person name="Sun J."/>
            <person name="Yu L."/>
            <person name="Wang M."/>
            <person name="Zhang C."/>
        </authorList>
    </citation>
    <scope>NUCLEOTIDE SEQUENCE [LARGE SCALE GENOMIC DNA]</scope>
    <source>
        <strain evidence="4 5">Y22</strain>
    </source>
</reference>
<evidence type="ECO:0000259" key="2">
    <source>
        <dbReference type="Pfam" id="PF00903"/>
    </source>
</evidence>
<name>A0A7V7KY92_9GAMM</name>
<gene>
    <name evidence="4" type="ORF">DT594_04165</name>
</gene>
<proteinExistence type="inferred from homology"/>
<evidence type="ECO:0008006" key="6">
    <source>
        <dbReference type="Google" id="ProtNLM"/>
    </source>
</evidence>
<comment type="similarity">
    <text evidence="1">Belongs to the YciI family.</text>
</comment>
<dbReference type="InterPro" id="IPR005545">
    <property type="entry name" value="YCII"/>
</dbReference>
<protein>
    <recommendedName>
        <fullName evidence="6">PhnB-like domain-containing protein</fullName>
    </recommendedName>
</protein>
<dbReference type="Pfam" id="PF00903">
    <property type="entry name" value="Glyoxalase"/>
    <property type="match status" value="1"/>
</dbReference>
<dbReference type="RefSeq" id="WP_149331490.1">
    <property type="nucleotide sequence ID" value="NZ_QOVF01000001.1"/>
</dbReference>
<sequence length="287" mass="31869">MKYMLMRKADDRTERGEMPSNEMLATMASYNQQMLDAGVFVDGNGLSPSSEGCRITFRDGVPTVTDGPFTETRELLAGYSILDVDSREEAIAWACKWPRMDNEGNVTLELRRYFDLEDFVPGAGLDQHRQMAASMARRPSSVSMHLVFNGNCREAMNWYAEVLGARVVAMLTHAETPAASEVPPECQELIIHSEIQIGRYIIMAADMMGDCYQSPRGHCVQLQYDKAQDARVVFDQLATGGSVQMPFDKTFWAEGFGMLTDRFGIAWMLNAGVAPIENCAQTTTASA</sequence>
<dbReference type="Gene3D" id="3.30.70.1060">
    <property type="entry name" value="Dimeric alpha+beta barrel"/>
    <property type="match status" value="1"/>
</dbReference>
<dbReference type="Gene3D" id="3.10.180.10">
    <property type="entry name" value="2,3-Dihydroxybiphenyl 1,2-Dioxygenase, domain 1"/>
    <property type="match status" value="1"/>
</dbReference>
<dbReference type="Pfam" id="PF03795">
    <property type="entry name" value="YCII"/>
    <property type="match status" value="1"/>
</dbReference>
<feature type="domain" description="YCII-related" evidence="3">
    <location>
        <begin position="1"/>
        <end position="102"/>
    </location>
</feature>
<evidence type="ECO:0000313" key="5">
    <source>
        <dbReference type="Proteomes" id="UP000463138"/>
    </source>
</evidence>
<dbReference type="InterPro" id="IPR011008">
    <property type="entry name" value="Dimeric_a/b-barrel"/>
</dbReference>
<dbReference type="Proteomes" id="UP000463138">
    <property type="component" value="Unassembled WGS sequence"/>
</dbReference>
<dbReference type="InterPro" id="IPR029068">
    <property type="entry name" value="Glyas_Bleomycin-R_OHBP_Dase"/>
</dbReference>
<dbReference type="CDD" id="cd06588">
    <property type="entry name" value="PhnB_like"/>
    <property type="match status" value="1"/>
</dbReference>
<accession>A0A7V7KY92</accession>
<dbReference type="EMBL" id="QOVF01000001">
    <property type="protein sequence ID" value="KAA0696537.1"/>
    <property type="molecule type" value="Genomic_DNA"/>
</dbReference>
<evidence type="ECO:0000259" key="3">
    <source>
        <dbReference type="Pfam" id="PF03795"/>
    </source>
</evidence>
<dbReference type="SUPFAM" id="SSF54593">
    <property type="entry name" value="Glyoxalase/Bleomycin resistance protein/Dihydroxybiphenyl dioxygenase"/>
    <property type="match status" value="1"/>
</dbReference>